<reference evidence="1 2" key="1">
    <citation type="submission" date="2016-11" db="EMBL/GenBank/DDBJ databases">
        <authorList>
            <person name="Jaros S."/>
            <person name="Januszkiewicz K."/>
            <person name="Wedrychowicz H."/>
        </authorList>
    </citation>
    <scope>NUCLEOTIDE SEQUENCE [LARGE SCALE GENOMIC DNA]</scope>
    <source>
        <strain evidence="1 2">GAS138</strain>
    </source>
</reference>
<evidence type="ECO:0000313" key="1">
    <source>
        <dbReference type="EMBL" id="SHH48093.1"/>
    </source>
</evidence>
<organism evidence="1 2">
    <name type="scientific">Bradyrhizobium erythrophlei</name>
    <dbReference type="NCBI Taxonomy" id="1437360"/>
    <lineage>
        <taxon>Bacteria</taxon>
        <taxon>Pseudomonadati</taxon>
        <taxon>Pseudomonadota</taxon>
        <taxon>Alphaproteobacteria</taxon>
        <taxon>Hyphomicrobiales</taxon>
        <taxon>Nitrobacteraceae</taxon>
        <taxon>Bradyrhizobium</taxon>
    </lineage>
</organism>
<sequence length="118" mass="12607">MLGDHATINADFDFRRYAIKPMPAKPKIIIAHVDGSGTAEEMVPANPGLSEVLKFPPPVYVPPKAVASQSTLLTGAVEVSVTSKPLNVRPGAIKTVLRLGEIQMLLKEMLGPPEPRGL</sequence>
<dbReference type="Proteomes" id="UP000189796">
    <property type="component" value="Chromosome I"/>
</dbReference>
<dbReference type="EMBL" id="LT670817">
    <property type="protein sequence ID" value="SHH48093.1"/>
    <property type="molecule type" value="Genomic_DNA"/>
</dbReference>
<name>A0A1M5TCL7_9BRAD</name>
<accession>A0A1M5TCL7</accession>
<proteinExistence type="predicted"/>
<evidence type="ECO:0000313" key="2">
    <source>
        <dbReference type="Proteomes" id="UP000189796"/>
    </source>
</evidence>
<dbReference type="AlphaFoldDB" id="A0A1M5TCL7"/>
<gene>
    <name evidence="1" type="ORF">SAMN05443248_4940</name>
</gene>
<protein>
    <submittedName>
        <fullName evidence="1">Uncharacterized protein</fullName>
    </submittedName>
</protein>